<dbReference type="EMBL" id="CAJQZP010001125">
    <property type="protein sequence ID" value="CAG5018643.1"/>
    <property type="molecule type" value="Genomic_DNA"/>
</dbReference>
<dbReference type="Proteomes" id="UP000691718">
    <property type="component" value="Unassembled WGS sequence"/>
</dbReference>
<protein>
    <recommendedName>
        <fullName evidence="3">tRNA (adenine(58)-N(1))-methyltransferase non-catalytic subunit TRM6</fullName>
    </recommendedName>
    <alternativeName>
        <fullName evidence="6">tRNA(m1A58)-methyltransferase subunit TRM6</fullName>
    </alternativeName>
</protein>
<dbReference type="OrthoDB" id="10254665at2759"/>
<reference evidence="8" key="1">
    <citation type="submission" date="2021-04" db="EMBL/GenBank/DDBJ databases">
        <authorList>
            <person name="Tunstrom K."/>
        </authorList>
    </citation>
    <scope>NUCLEOTIDE SEQUENCE</scope>
</reference>
<dbReference type="InterPro" id="IPR017423">
    <property type="entry name" value="TRM6"/>
</dbReference>
<comment type="subcellular location">
    <subcellularLocation>
        <location evidence="1">Nucleus</location>
    </subcellularLocation>
</comment>
<evidence type="ECO:0000256" key="7">
    <source>
        <dbReference type="SAM" id="MobiDB-lite"/>
    </source>
</evidence>
<dbReference type="GO" id="GO:0005634">
    <property type="term" value="C:nucleus"/>
    <property type="evidence" value="ECO:0007669"/>
    <property type="project" value="UniProtKB-SubCell"/>
</dbReference>
<evidence type="ECO:0000256" key="2">
    <source>
        <dbReference type="ARBA" id="ARBA00008320"/>
    </source>
</evidence>
<evidence type="ECO:0000256" key="5">
    <source>
        <dbReference type="ARBA" id="ARBA00023242"/>
    </source>
</evidence>
<evidence type="ECO:0000256" key="1">
    <source>
        <dbReference type="ARBA" id="ARBA00004123"/>
    </source>
</evidence>
<gene>
    <name evidence="8" type="ORF">PAPOLLO_LOCUS16911</name>
</gene>
<keyword evidence="9" id="KW-1185">Reference proteome</keyword>
<evidence type="ECO:0000313" key="9">
    <source>
        <dbReference type="Proteomes" id="UP000691718"/>
    </source>
</evidence>
<comment type="similarity">
    <text evidence="2">Belongs to the TRM6/GCD10 family.</text>
</comment>
<accession>A0A8S3XD89</accession>
<dbReference type="EMBL" id="CAJQZP010001125">
    <property type="protein sequence ID" value="CAG5018638.1"/>
    <property type="molecule type" value="Genomic_DNA"/>
</dbReference>
<dbReference type="GO" id="GO:0031515">
    <property type="term" value="C:tRNA (m1A) methyltransferase complex"/>
    <property type="evidence" value="ECO:0007669"/>
    <property type="project" value="InterPro"/>
</dbReference>
<evidence type="ECO:0000256" key="6">
    <source>
        <dbReference type="ARBA" id="ARBA00032319"/>
    </source>
</evidence>
<evidence type="ECO:0000313" key="8">
    <source>
        <dbReference type="EMBL" id="CAG5018643.1"/>
    </source>
</evidence>
<name>A0A8S3XD89_PARAO</name>
<proteinExistence type="inferred from homology"/>
<dbReference type="Pfam" id="PF04189">
    <property type="entry name" value="Gcd10p"/>
    <property type="match status" value="1"/>
</dbReference>
<dbReference type="PANTHER" id="PTHR12945:SF0">
    <property type="entry name" value="TRNA (ADENINE(58)-N(1))-METHYLTRANSFERASE NON-CATALYTIC SUBUNIT TRM6"/>
    <property type="match status" value="1"/>
</dbReference>
<sequence length="597" mass="67221">MKRGAWVDSGPMGLSHDYGTLPNEINTKNINESLITKSPSTQSEKLRVERHKQTENKLNDRQRLSVERPQASAFAGCSEEGVRPIVNQEAYTQPDRRMWNPGNKPVPQEFIDVLLDEEELDIDEDHGELVEEYDAEEILNMPVCIAEPDGSLFYIPEEVHVLNIPVDTERAGGSPQCPTVEMSGEVHVLDVPAPEPAPEVPGEVHVLVKSIRMIPKNKRNREYDLEIAEETVDLKSEIDVKISGTDNRNIFDDGLSQKLTAAEIVDLKSDANKASYIVETLISNSNTFHNKTEFSQDKYLRKKEKKYFEYIQILRPNLRMISEILYKLDPSKIQGLRTDTLSQIMTLCNINSEGIHLLYDSGSNGLLAAALLSAIGELSGGKLIHMHPGNMSQKLALMAMNFGAEQLDRCISVNVYSALRQYYQGCDTNSNGNLSVLENSKENELKRKADDIIGHKNKIAKIETLADGENNIVSPTDSHKIDQSEPKKPKWHYLNINASQLLSEKVDSLVIASKEDPQNIFNELSAFVKPGRPFVVYYNVAEPLQQLYMTLKSQNNIAALRLTWNWMRNYQILPERTHPEVMMNGSGGFLLSGYILK</sequence>
<comment type="caution">
    <text evidence="8">The sequence shown here is derived from an EMBL/GenBank/DDBJ whole genome shotgun (WGS) entry which is preliminary data.</text>
</comment>
<keyword evidence="4" id="KW-0819">tRNA processing</keyword>
<organism evidence="8 9">
    <name type="scientific">Parnassius apollo</name>
    <name type="common">Apollo butterfly</name>
    <name type="synonym">Papilio apollo</name>
    <dbReference type="NCBI Taxonomy" id="110799"/>
    <lineage>
        <taxon>Eukaryota</taxon>
        <taxon>Metazoa</taxon>
        <taxon>Ecdysozoa</taxon>
        <taxon>Arthropoda</taxon>
        <taxon>Hexapoda</taxon>
        <taxon>Insecta</taxon>
        <taxon>Pterygota</taxon>
        <taxon>Neoptera</taxon>
        <taxon>Endopterygota</taxon>
        <taxon>Lepidoptera</taxon>
        <taxon>Glossata</taxon>
        <taxon>Ditrysia</taxon>
        <taxon>Papilionoidea</taxon>
        <taxon>Papilionidae</taxon>
        <taxon>Parnassiinae</taxon>
        <taxon>Parnassini</taxon>
        <taxon>Parnassius</taxon>
        <taxon>Parnassius</taxon>
    </lineage>
</organism>
<keyword evidence="5" id="KW-0539">Nucleus</keyword>
<feature type="region of interest" description="Disordered" evidence="7">
    <location>
        <begin position="37"/>
        <end position="60"/>
    </location>
</feature>
<dbReference type="GO" id="GO:0030488">
    <property type="term" value="P:tRNA methylation"/>
    <property type="evidence" value="ECO:0007669"/>
    <property type="project" value="InterPro"/>
</dbReference>
<evidence type="ECO:0000256" key="3">
    <source>
        <dbReference type="ARBA" id="ARBA00021704"/>
    </source>
</evidence>
<evidence type="ECO:0000256" key="4">
    <source>
        <dbReference type="ARBA" id="ARBA00022694"/>
    </source>
</evidence>
<feature type="compositionally biased region" description="Basic and acidic residues" evidence="7">
    <location>
        <begin position="44"/>
        <end position="60"/>
    </location>
</feature>
<dbReference type="AlphaFoldDB" id="A0A8S3XD89"/>
<dbReference type="PANTHER" id="PTHR12945">
    <property type="entry name" value="TRANSLATION INITIATION FACTOR EIF3-RELATED"/>
    <property type="match status" value="1"/>
</dbReference>